<evidence type="ECO:0000313" key="2">
    <source>
        <dbReference type="Proteomes" id="UP000674179"/>
    </source>
</evidence>
<evidence type="ECO:0000313" key="1">
    <source>
        <dbReference type="EMBL" id="KAG5482535.1"/>
    </source>
</evidence>
<dbReference type="Gene3D" id="3.10.20.650">
    <property type="match status" value="1"/>
</dbReference>
<dbReference type="RefSeq" id="XP_067694225.1">
    <property type="nucleotide sequence ID" value="XM_067837361.1"/>
</dbReference>
<name>A0A836HEB8_LEIEN</name>
<comment type="caution">
    <text evidence="1">The sequence shown here is derived from an EMBL/GenBank/DDBJ whole genome shotgun (WGS) entry which is preliminary data.</text>
</comment>
<proteinExistence type="predicted"/>
<dbReference type="GeneID" id="94172871"/>
<dbReference type="AlphaFoldDB" id="A0A836HEB8"/>
<dbReference type="InterPro" id="IPR018247">
    <property type="entry name" value="EF_Hand_1_Ca_BS"/>
</dbReference>
<dbReference type="EMBL" id="JAFHKP010000016">
    <property type="protein sequence ID" value="KAG5482535.1"/>
    <property type="molecule type" value="Genomic_DNA"/>
</dbReference>
<dbReference type="Proteomes" id="UP000674179">
    <property type="component" value="Chromosome 16"/>
</dbReference>
<reference evidence="1 2" key="1">
    <citation type="submission" date="2021-02" db="EMBL/GenBank/DDBJ databases">
        <title>Leishmania (Mundinia) enrietti genome sequencing and assembly.</title>
        <authorList>
            <person name="Almutairi H."/>
            <person name="Gatherer D."/>
        </authorList>
    </citation>
    <scope>NUCLEOTIDE SEQUENCE [LARGE SCALE GENOMIC DNA]</scope>
    <source>
        <strain evidence="1">CUR178</strain>
    </source>
</reference>
<keyword evidence="2" id="KW-1185">Reference proteome</keyword>
<evidence type="ECO:0008006" key="3">
    <source>
        <dbReference type="Google" id="ProtNLM"/>
    </source>
</evidence>
<protein>
    <recommendedName>
        <fullName evidence="3">EF-hand domain-containing protein</fullName>
    </recommendedName>
</protein>
<dbReference type="KEGG" id="lenr:94172871"/>
<dbReference type="PROSITE" id="PS00018">
    <property type="entry name" value="EF_HAND_1"/>
    <property type="match status" value="1"/>
</dbReference>
<accession>A0A836HEB8</accession>
<dbReference type="OrthoDB" id="26525at2759"/>
<organism evidence="1 2">
    <name type="scientific">Leishmania enriettii</name>
    <dbReference type="NCBI Taxonomy" id="5663"/>
    <lineage>
        <taxon>Eukaryota</taxon>
        <taxon>Discoba</taxon>
        <taxon>Euglenozoa</taxon>
        <taxon>Kinetoplastea</taxon>
        <taxon>Metakinetoplastina</taxon>
        <taxon>Trypanosomatida</taxon>
        <taxon>Trypanosomatidae</taxon>
        <taxon>Leishmaniinae</taxon>
        <taxon>Leishmania</taxon>
    </lineage>
</organism>
<sequence>MFILRIAGDVEGVRRNIEVTFPHRPSLQQVCTVAETILPLRGRGDRQPWRPPFAATTQIAGDNITSTAASFRAPAGPSPRIAVSAARYAVESLAYLNRATYEWEALYSASQLTSGVQVYCFCPLQRHRATSARRTGSSSAFSAEEVHMNEDESPVSQVPVNLPEGTGAPQTWANPGPPGAIPEPQQRLLWDCASAAQGRARQMAQGVDGGCSHIESPSSCPTHASFLSNGDTTHAVTARLRPELVPPSSSHNRRFSSFLPFRAAALGASACSALSNTVGVTSGALDKVKPPSFLSTPSFSTSARQGVTGLVRSASPPARRERCSAVEARGWKRSPSHWSSRSSRLLDDRFTPLSHLSPDWFALLLSGEGGGDYRYAHLGDRLALLFDVLVHLDPQEGGAGQRQYILLRDFHLLASCFTSASAAAAVFPRPSDAAVSVCGTPDPSAVMNVTAELDRQLHWTWGDVVRYADKDRNGCISYCEWISFGIEHPEVVQLLCRAVQTLLMRQEASSMGRYSGRQRSPGGQTAMVAPLGRLVSNYTSATRDRGGGTRSSEGNTGLFSGVLRFHRVGPGLIDGTRAERNRATRVAAVPGLHSERCEACQVLQVERPEGCRGRASAPASFAFTSKR</sequence>
<gene>
    <name evidence="1" type="ORF">CUR178_05675</name>
</gene>